<dbReference type="Pfam" id="PF00533">
    <property type="entry name" value="BRCT"/>
    <property type="match status" value="1"/>
</dbReference>
<keyword evidence="9 14" id="KW-0460">Magnesium</keyword>
<evidence type="ECO:0000256" key="11">
    <source>
        <dbReference type="ARBA" id="ARBA00023204"/>
    </source>
</evidence>
<dbReference type="GO" id="GO:0003911">
    <property type="term" value="F:DNA ligase (NAD+) activity"/>
    <property type="evidence" value="ECO:0007669"/>
    <property type="project" value="UniProtKB-UniRule"/>
</dbReference>
<dbReference type="InterPro" id="IPR041663">
    <property type="entry name" value="DisA/LigA_HHH"/>
</dbReference>
<evidence type="ECO:0000313" key="18">
    <source>
        <dbReference type="Proteomes" id="UP000177167"/>
    </source>
</evidence>
<sequence>MEAKKRIEKLREVINHHRYLYHVLDRQKISDEALDSLKKELFDLEQQFPELVTPDSPTQRVGGKPLKEFKKIKHLKPMLSFNDAFDSKDMKEWEKRFDKVLSGSKEHGLARRSFSEGGYYCELKIDGLAIELTYEKGFLKTGSTRGDGLIGEDVTQNLKTVDAIPLNLEIRNSKLKIPEQLVVRGEVFITKKNFEKTNKEQEKAGLKAYANPRNLAAGSVRQLDPKITASRNMDSFAYSIITDLGQKTHEEEHRILKSLGFKTNPHNKFAKDLDEVQKFRDYWEKHRDKLNYEIDGVVVILNDERSFQRTGTVGKAPRGAIAYKFSPKEAETVVEDIIIQVGRTGVLTPVAKLKPVSIGGTTVSRATLHNIDEINRLGLKIGDTVIVGRAGDVIPDVKKVLKELRTGKEKEFHMPSKCPACHELVERFADQVAYKCVNKSCPATRREAIYHFVSKKAFDIDGIGPKIIDQMMDAALIHDAADLFTLKKEDLLNLERFAGKSAENTVNAIRDKKQVPLAKFIYALGINHVGEETAFVLAKQVRTKIKNQKLTRPRPSQDEVGKIKIKELIYFFEHTSLEELQNIPDIGPIVAKSIYDWFQRPYNKKLLDKFEKTGVEILIEKTSLNSERLAGKIFVLTGTLETLGRDEAKDKIRELGGDISSSVSKNIDYVVIGSEPGSKYDKAKQLKIKTLTEKEFLSILK</sequence>
<dbReference type="GO" id="GO:0006281">
    <property type="term" value="P:DNA repair"/>
    <property type="evidence" value="ECO:0007669"/>
    <property type="project" value="UniProtKB-KW"/>
</dbReference>
<evidence type="ECO:0000259" key="16">
    <source>
        <dbReference type="PROSITE" id="PS50172"/>
    </source>
</evidence>
<feature type="binding site" evidence="14">
    <location>
        <position position="421"/>
    </location>
    <ligand>
        <name>Zn(2+)</name>
        <dbReference type="ChEBI" id="CHEBI:29105"/>
    </ligand>
</feature>
<dbReference type="PROSITE" id="PS01055">
    <property type="entry name" value="DNA_LIGASE_N1"/>
    <property type="match status" value="1"/>
</dbReference>
<evidence type="ECO:0000256" key="7">
    <source>
        <dbReference type="ARBA" id="ARBA00022763"/>
    </source>
</evidence>
<dbReference type="Pfam" id="PF03120">
    <property type="entry name" value="OB_DNA_ligase"/>
    <property type="match status" value="1"/>
</dbReference>
<keyword evidence="8 14" id="KW-0862">Zinc</keyword>
<comment type="catalytic activity">
    <reaction evidence="12 14 15">
        <text>NAD(+) + (deoxyribonucleotide)n-3'-hydroxyl + 5'-phospho-(deoxyribonucleotide)m = (deoxyribonucleotide)n+m + AMP + beta-nicotinamide D-nucleotide.</text>
        <dbReference type="EC" id="6.5.1.2"/>
    </reaction>
</comment>
<dbReference type="GO" id="GO:0006260">
    <property type="term" value="P:DNA replication"/>
    <property type="evidence" value="ECO:0007669"/>
    <property type="project" value="UniProtKB-KW"/>
</dbReference>
<feature type="binding site" evidence="14">
    <location>
        <position position="324"/>
    </location>
    <ligand>
        <name>NAD(+)</name>
        <dbReference type="ChEBI" id="CHEBI:57540"/>
    </ligand>
</feature>
<evidence type="ECO:0000256" key="8">
    <source>
        <dbReference type="ARBA" id="ARBA00022833"/>
    </source>
</evidence>
<reference evidence="17 18" key="1">
    <citation type="journal article" date="2016" name="Nat. Commun.">
        <title>Thousands of microbial genomes shed light on interconnected biogeochemical processes in an aquifer system.</title>
        <authorList>
            <person name="Anantharaman K."/>
            <person name="Brown C.T."/>
            <person name="Hug L.A."/>
            <person name="Sharon I."/>
            <person name="Castelle C.J."/>
            <person name="Probst A.J."/>
            <person name="Thomas B.C."/>
            <person name="Singh A."/>
            <person name="Wilkins M.J."/>
            <person name="Karaoz U."/>
            <person name="Brodie E.L."/>
            <person name="Williams K.H."/>
            <person name="Hubbard S.S."/>
            <person name="Banfield J.F."/>
        </authorList>
    </citation>
    <scope>NUCLEOTIDE SEQUENCE [LARGE SCALE GENOMIC DNA]</scope>
</reference>
<keyword evidence="6 14" id="KW-0479">Metal-binding</keyword>
<dbReference type="Gene3D" id="3.40.50.10190">
    <property type="entry name" value="BRCT domain"/>
    <property type="match status" value="1"/>
</dbReference>
<dbReference type="InterPro" id="IPR004150">
    <property type="entry name" value="NAD_DNA_ligase_OB"/>
</dbReference>
<gene>
    <name evidence="14" type="primary">ligA</name>
    <name evidence="17" type="ORF">A3J46_04660</name>
</gene>
<proteinExistence type="inferred from homology"/>
<dbReference type="Gene3D" id="1.10.287.610">
    <property type="entry name" value="Helix hairpin bin"/>
    <property type="match status" value="1"/>
</dbReference>
<dbReference type="InterPro" id="IPR004149">
    <property type="entry name" value="Znf_DNAligase_C4"/>
</dbReference>
<dbReference type="SUPFAM" id="SSF56091">
    <property type="entry name" value="DNA ligase/mRNA capping enzyme, catalytic domain"/>
    <property type="match status" value="1"/>
</dbReference>
<evidence type="ECO:0000256" key="14">
    <source>
        <dbReference type="HAMAP-Rule" id="MF_01588"/>
    </source>
</evidence>
<feature type="binding site" evidence="14">
    <location>
        <begin position="80"/>
        <end position="81"/>
    </location>
    <ligand>
        <name>NAD(+)</name>
        <dbReference type="ChEBI" id="CHEBI:57540"/>
    </ligand>
</feature>
<dbReference type="FunFam" id="1.10.150.20:FF:000007">
    <property type="entry name" value="DNA ligase"/>
    <property type="match status" value="1"/>
</dbReference>
<dbReference type="Pfam" id="PF03119">
    <property type="entry name" value="DNA_ligase_ZBD"/>
    <property type="match status" value="1"/>
</dbReference>
<keyword evidence="5 14" id="KW-0235">DNA replication</keyword>
<comment type="similarity">
    <text evidence="13 14">Belongs to the NAD-dependent DNA ligase family. LigA subfamily.</text>
</comment>
<keyword evidence="11 14" id="KW-0234">DNA repair</keyword>
<dbReference type="CDD" id="cd17748">
    <property type="entry name" value="BRCT_DNA_ligase_like"/>
    <property type="match status" value="1"/>
</dbReference>
<feature type="binding site" evidence="14">
    <location>
        <position position="145"/>
    </location>
    <ligand>
        <name>NAD(+)</name>
        <dbReference type="ChEBI" id="CHEBI:57540"/>
    </ligand>
</feature>
<evidence type="ECO:0000256" key="1">
    <source>
        <dbReference type="ARBA" id="ARBA00004067"/>
    </source>
</evidence>
<dbReference type="InterPro" id="IPR013839">
    <property type="entry name" value="DNAligase_adenylation"/>
</dbReference>
<dbReference type="NCBIfam" id="TIGR00575">
    <property type="entry name" value="dnlj"/>
    <property type="match status" value="1"/>
</dbReference>
<evidence type="ECO:0000256" key="6">
    <source>
        <dbReference type="ARBA" id="ARBA00022723"/>
    </source>
</evidence>
<accession>A0A1F8FC70</accession>
<dbReference type="EMBL" id="MGJP01000024">
    <property type="protein sequence ID" value="OGN09856.1"/>
    <property type="molecule type" value="Genomic_DNA"/>
</dbReference>
<dbReference type="InterPro" id="IPR012340">
    <property type="entry name" value="NA-bd_OB-fold"/>
</dbReference>
<dbReference type="Gene3D" id="2.40.50.140">
    <property type="entry name" value="Nucleic acid-binding proteins"/>
    <property type="match status" value="1"/>
</dbReference>
<comment type="caution">
    <text evidence="17">The sequence shown here is derived from an EMBL/GenBank/DDBJ whole genome shotgun (WGS) entry which is preliminary data.</text>
</comment>
<dbReference type="HAMAP" id="MF_01588">
    <property type="entry name" value="DNA_ligase_A"/>
    <property type="match status" value="1"/>
</dbReference>
<dbReference type="InterPro" id="IPR001357">
    <property type="entry name" value="BRCT_dom"/>
</dbReference>
<keyword evidence="14" id="KW-0464">Manganese</keyword>
<dbReference type="GO" id="GO:0046872">
    <property type="term" value="F:metal ion binding"/>
    <property type="evidence" value="ECO:0007669"/>
    <property type="project" value="UniProtKB-KW"/>
</dbReference>
<dbReference type="Gene3D" id="1.10.150.20">
    <property type="entry name" value="5' to 3' exonuclease, C-terminal subdomain"/>
    <property type="match status" value="2"/>
</dbReference>
<comment type="cofactor">
    <cofactor evidence="14">
        <name>Mg(2+)</name>
        <dbReference type="ChEBI" id="CHEBI:18420"/>
    </cofactor>
    <cofactor evidence="14">
        <name>Mn(2+)</name>
        <dbReference type="ChEBI" id="CHEBI:29035"/>
    </cofactor>
</comment>
<keyword evidence="4 14" id="KW-0436">Ligase</keyword>
<name>A0A1F8FC70_9BACT</name>
<evidence type="ECO:0000313" key="17">
    <source>
        <dbReference type="EMBL" id="OGN09856.1"/>
    </source>
</evidence>
<evidence type="ECO:0000256" key="9">
    <source>
        <dbReference type="ARBA" id="ARBA00022842"/>
    </source>
</evidence>
<dbReference type="SMART" id="SM00292">
    <property type="entry name" value="BRCT"/>
    <property type="match status" value="1"/>
</dbReference>
<evidence type="ECO:0000256" key="12">
    <source>
        <dbReference type="ARBA" id="ARBA00034005"/>
    </source>
</evidence>
<dbReference type="InterPro" id="IPR010994">
    <property type="entry name" value="RuvA_2-like"/>
</dbReference>
<dbReference type="PIRSF" id="PIRSF001604">
    <property type="entry name" value="LigA"/>
    <property type="match status" value="1"/>
</dbReference>
<dbReference type="GO" id="GO:0005829">
    <property type="term" value="C:cytosol"/>
    <property type="evidence" value="ECO:0007669"/>
    <property type="project" value="TreeGrafter"/>
</dbReference>
<dbReference type="CDD" id="cd00114">
    <property type="entry name" value="LIGANc"/>
    <property type="match status" value="1"/>
</dbReference>
<dbReference type="NCBIfam" id="NF005932">
    <property type="entry name" value="PRK07956.1"/>
    <property type="match status" value="1"/>
</dbReference>
<feature type="binding site" evidence="14">
    <location>
        <position position="186"/>
    </location>
    <ligand>
        <name>NAD(+)</name>
        <dbReference type="ChEBI" id="CHEBI:57540"/>
    </ligand>
</feature>
<evidence type="ECO:0000256" key="13">
    <source>
        <dbReference type="ARBA" id="ARBA00060881"/>
    </source>
</evidence>
<feature type="active site" description="N6-AMP-lysine intermediate" evidence="14">
    <location>
        <position position="124"/>
    </location>
</feature>
<feature type="binding site" evidence="14">
    <location>
        <position position="418"/>
    </location>
    <ligand>
        <name>Zn(2+)</name>
        <dbReference type="ChEBI" id="CHEBI:29105"/>
    </ligand>
</feature>
<evidence type="ECO:0000256" key="2">
    <source>
        <dbReference type="ARBA" id="ARBA00012722"/>
    </source>
</evidence>
<dbReference type="EC" id="6.5.1.2" evidence="2 14"/>
<keyword evidence="7 14" id="KW-0227">DNA damage</keyword>
<dbReference type="InterPro" id="IPR013840">
    <property type="entry name" value="DNAligase_N"/>
</dbReference>
<dbReference type="Proteomes" id="UP000177167">
    <property type="component" value="Unassembled WGS sequence"/>
</dbReference>
<dbReference type="PANTHER" id="PTHR23389:SF9">
    <property type="entry name" value="DNA LIGASE"/>
    <property type="match status" value="1"/>
</dbReference>
<comment type="function">
    <text evidence="1 14">DNA ligase that catalyzes the formation of phosphodiester linkages between 5'-phosphoryl and 3'-hydroxyl groups in double-stranded DNA using NAD as a coenzyme and as the energy source for the reaction. It is essential for DNA replication and repair of damaged DNA.</text>
</comment>
<dbReference type="Pfam" id="PF01653">
    <property type="entry name" value="DNA_ligase_aden"/>
    <property type="match status" value="1"/>
</dbReference>
<dbReference type="SUPFAM" id="SSF47781">
    <property type="entry name" value="RuvA domain 2-like"/>
    <property type="match status" value="1"/>
</dbReference>
<dbReference type="InterPro" id="IPR036420">
    <property type="entry name" value="BRCT_dom_sf"/>
</dbReference>
<dbReference type="PROSITE" id="PS01056">
    <property type="entry name" value="DNA_LIGASE_N2"/>
    <property type="match status" value="1"/>
</dbReference>
<evidence type="ECO:0000256" key="15">
    <source>
        <dbReference type="RuleBase" id="RU000618"/>
    </source>
</evidence>
<evidence type="ECO:0000256" key="5">
    <source>
        <dbReference type="ARBA" id="ARBA00022705"/>
    </source>
</evidence>
<organism evidence="17 18">
    <name type="scientific">Candidatus Yanofskybacteria bacterium RIFCSPHIGHO2_02_FULL_41_11</name>
    <dbReference type="NCBI Taxonomy" id="1802675"/>
    <lineage>
        <taxon>Bacteria</taxon>
        <taxon>Candidatus Yanofskyibacteriota</taxon>
    </lineage>
</organism>
<feature type="binding site" evidence="14">
    <location>
        <position position="122"/>
    </location>
    <ligand>
        <name>NAD(+)</name>
        <dbReference type="ChEBI" id="CHEBI:57540"/>
    </ligand>
</feature>
<protein>
    <recommendedName>
        <fullName evidence="3 14">DNA ligase</fullName>
        <ecNumber evidence="2 14">6.5.1.2</ecNumber>
    </recommendedName>
    <alternativeName>
        <fullName evidence="14">Polydeoxyribonucleotide synthase [NAD(+)]</fullName>
    </alternativeName>
</protein>
<dbReference type="Gene3D" id="3.30.470.30">
    <property type="entry name" value="DNA ligase/mRNA capping enzyme"/>
    <property type="match status" value="1"/>
</dbReference>
<keyword evidence="10 14" id="KW-0520">NAD</keyword>
<dbReference type="InterPro" id="IPR033136">
    <property type="entry name" value="DNA_ligase_CS"/>
</dbReference>
<dbReference type="FunFam" id="2.40.50.140:FF:000012">
    <property type="entry name" value="DNA ligase"/>
    <property type="match status" value="1"/>
</dbReference>
<dbReference type="InterPro" id="IPR001679">
    <property type="entry name" value="DNA_ligase"/>
</dbReference>
<dbReference type="InterPro" id="IPR003583">
    <property type="entry name" value="Hlx-hairpin-Hlx_DNA-bd_motif"/>
</dbReference>
<feature type="binding site" evidence="14">
    <location>
        <position position="436"/>
    </location>
    <ligand>
        <name>Zn(2+)</name>
        <dbReference type="ChEBI" id="CHEBI:29105"/>
    </ligand>
</feature>
<dbReference type="SUPFAM" id="SSF52113">
    <property type="entry name" value="BRCT domain"/>
    <property type="match status" value="1"/>
</dbReference>
<dbReference type="GO" id="GO:0003677">
    <property type="term" value="F:DNA binding"/>
    <property type="evidence" value="ECO:0007669"/>
    <property type="project" value="InterPro"/>
</dbReference>
<dbReference type="Pfam" id="PF12826">
    <property type="entry name" value="HHH_2"/>
    <property type="match status" value="1"/>
</dbReference>
<dbReference type="PANTHER" id="PTHR23389">
    <property type="entry name" value="CHROMOSOME TRANSMISSION FIDELITY FACTOR 18"/>
    <property type="match status" value="1"/>
</dbReference>
<evidence type="ECO:0000256" key="4">
    <source>
        <dbReference type="ARBA" id="ARBA00022598"/>
    </source>
</evidence>
<dbReference type="SUPFAM" id="SSF50249">
    <property type="entry name" value="Nucleic acid-binding proteins"/>
    <property type="match status" value="1"/>
</dbReference>
<dbReference type="PROSITE" id="PS50172">
    <property type="entry name" value="BRCT"/>
    <property type="match status" value="1"/>
</dbReference>
<evidence type="ECO:0000256" key="10">
    <source>
        <dbReference type="ARBA" id="ARBA00023027"/>
    </source>
</evidence>
<dbReference type="Gene3D" id="6.20.10.30">
    <property type="match status" value="1"/>
</dbReference>
<dbReference type="SMART" id="SM00532">
    <property type="entry name" value="LIGANc"/>
    <property type="match status" value="1"/>
</dbReference>
<comment type="caution">
    <text evidence="14">Lacks conserved residue(s) required for the propagation of feature annotation.</text>
</comment>
<dbReference type="AlphaFoldDB" id="A0A1F8FC70"/>
<evidence type="ECO:0000256" key="3">
    <source>
        <dbReference type="ARBA" id="ARBA00013308"/>
    </source>
</evidence>
<dbReference type="SMART" id="SM00278">
    <property type="entry name" value="HhH1"/>
    <property type="match status" value="4"/>
</dbReference>
<feature type="binding site" evidence="14">
    <location>
        <position position="441"/>
    </location>
    <ligand>
        <name>Zn(2+)</name>
        <dbReference type="ChEBI" id="CHEBI:29105"/>
    </ligand>
</feature>
<dbReference type="InterPro" id="IPR018239">
    <property type="entry name" value="DNA_ligase_AS"/>
</dbReference>
<feature type="domain" description="BRCT" evidence="16">
    <location>
        <begin position="624"/>
        <end position="701"/>
    </location>
</feature>